<dbReference type="GO" id="GO:0004497">
    <property type="term" value="F:monooxygenase activity"/>
    <property type="evidence" value="ECO:0007669"/>
    <property type="project" value="UniProtKB-KW"/>
</dbReference>
<keyword evidence="6" id="KW-0349">Heme</keyword>
<dbReference type="PANTHER" id="PTHR46300">
    <property type="entry name" value="P450, PUTATIVE (EUROFUNG)-RELATED-RELATED"/>
    <property type="match status" value="1"/>
</dbReference>
<dbReference type="PANTHER" id="PTHR46300:SF2">
    <property type="entry name" value="CYTOCHROME P450 MONOOXYGENASE ALNH-RELATED"/>
    <property type="match status" value="1"/>
</dbReference>
<dbReference type="GO" id="GO:0005506">
    <property type="term" value="F:iron ion binding"/>
    <property type="evidence" value="ECO:0007669"/>
    <property type="project" value="InterPro"/>
</dbReference>
<comment type="cofactor">
    <cofactor evidence="6">
        <name>heme</name>
        <dbReference type="ChEBI" id="CHEBI:30413"/>
    </cofactor>
</comment>
<keyword evidence="4 6" id="KW-0408">Iron</keyword>
<keyword evidence="8" id="KW-1185">Reference proteome</keyword>
<dbReference type="Proteomes" id="UP000799753">
    <property type="component" value="Unassembled WGS sequence"/>
</dbReference>
<keyword evidence="5" id="KW-0503">Monooxygenase</keyword>
<gene>
    <name evidence="7" type="ORF">P280DRAFT_435784</name>
</gene>
<dbReference type="OrthoDB" id="1103324at2759"/>
<dbReference type="GO" id="GO:0020037">
    <property type="term" value="F:heme binding"/>
    <property type="evidence" value="ECO:0007669"/>
    <property type="project" value="InterPro"/>
</dbReference>
<keyword evidence="2 6" id="KW-0479">Metal-binding</keyword>
<accession>A0A6A6RLX2</accession>
<sequence>MMNMYLFSFSLSGLASLAIIPCIVVLASRLLGMGRRPANLPPGPTTLPLIGNEHQIPKTNSQFLFMKWAKRYGGIFSLKRFDSTTLVITDRKLVKDLIDKKSNIYSHRPSSLVAHLITNSDHLLVMQYGETWRTFRKLIHQYFMESRCEKEHWKLQEAEAVQMIHDFLVSPDLSSHHPKRYSNSITNSLVFGIRTKTVRDEYMTRLYEIMEKWSLVLEVGATPAVDSFVLLRLLPQCLLGNWKNRALEVERLMKSLYSDVLNKVKQRRREGIQRNSFMDSVLDTQEKLALSENQMVFLGGVLMEGGSDTSSSLILSLIQAMTKYPEVQARAHAEIDAVVGSDRSPQWADFTSLPYINMMIKEVHRWRPVTPLGVSHAVAEDDEFDGMKLPKGSTVILNIWGMHHDNEHWKAPEHFNPDRFTEFPSLASVYAASGAWDKRDHFGYGAGRRICPGIHLAERNLFIAVAKLLWAFNFSEKQGTVNNISEEHGTTNGFLHSPTLYGCEVQVRSQAKKTTIMKEMESAKEVFAKYD</sequence>
<evidence type="ECO:0000256" key="1">
    <source>
        <dbReference type="ARBA" id="ARBA00010617"/>
    </source>
</evidence>
<dbReference type="PRINTS" id="PR00463">
    <property type="entry name" value="EP450I"/>
</dbReference>
<evidence type="ECO:0000256" key="4">
    <source>
        <dbReference type="ARBA" id="ARBA00023004"/>
    </source>
</evidence>
<keyword evidence="3" id="KW-0560">Oxidoreductase</keyword>
<dbReference type="Pfam" id="PF00067">
    <property type="entry name" value="p450"/>
    <property type="match status" value="1"/>
</dbReference>
<dbReference type="InterPro" id="IPR036396">
    <property type="entry name" value="Cyt_P450_sf"/>
</dbReference>
<name>A0A6A6RLX2_9PLEO</name>
<evidence type="ECO:0000256" key="5">
    <source>
        <dbReference type="ARBA" id="ARBA00023033"/>
    </source>
</evidence>
<proteinExistence type="inferred from homology"/>
<dbReference type="SUPFAM" id="SSF48264">
    <property type="entry name" value="Cytochrome P450"/>
    <property type="match status" value="1"/>
</dbReference>
<evidence type="ECO:0000256" key="3">
    <source>
        <dbReference type="ARBA" id="ARBA00023002"/>
    </source>
</evidence>
<evidence type="ECO:0000256" key="2">
    <source>
        <dbReference type="ARBA" id="ARBA00022723"/>
    </source>
</evidence>
<protein>
    <submittedName>
        <fullName evidence="7">Cytochrome P450 oxidoreductase</fullName>
    </submittedName>
</protein>
<evidence type="ECO:0000313" key="7">
    <source>
        <dbReference type="EMBL" id="KAF2636135.1"/>
    </source>
</evidence>
<dbReference type="InterPro" id="IPR002401">
    <property type="entry name" value="Cyt_P450_E_grp-I"/>
</dbReference>
<evidence type="ECO:0000256" key="6">
    <source>
        <dbReference type="PIRSR" id="PIRSR602401-1"/>
    </source>
</evidence>
<dbReference type="InterPro" id="IPR050364">
    <property type="entry name" value="Cytochrome_P450_fung"/>
</dbReference>
<feature type="non-terminal residue" evidence="7">
    <location>
        <position position="531"/>
    </location>
</feature>
<organism evidence="7 8">
    <name type="scientific">Massarina eburnea CBS 473.64</name>
    <dbReference type="NCBI Taxonomy" id="1395130"/>
    <lineage>
        <taxon>Eukaryota</taxon>
        <taxon>Fungi</taxon>
        <taxon>Dikarya</taxon>
        <taxon>Ascomycota</taxon>
        <taxon>Pezizomycotina</taxon>
        <taxon>Dothideomycetes</taxon>
        <taxon>Pleosporomycetidae</taxon>
        <taxon>Pleosporales</taxon>
        <taxon>Massarineae</taxon>
        <taxon>Massarinaceae</taxon>
        <taxon>Massarina</taxon>
    </lineage>
</organism>
<dbReference type="CDD" id="cd11065">
    <property type="entry name" value="CYP64-like"/>
    <property type="match status" value="1"/>
</dbReference>
<feature type="binding site" description="axial binding residue" evidence="6">
    <location>
        <position position="451"/>
    </location>
    <ligand>
        <name>heme</name>
        <dbReference type="ChEBI" id="CHEBI:30413"/>
    </ligand>
    <ligandPart>
        <name>Fe</name>
        <dbReference type="ChEBI" id="CHEBI:18248"/>
    </ligandPart>
</feature>
<dbReference type="AlphaFoldDB" id="A0A6A6RLX2"/>
<dbReference type="InterPro" id="IPR001128">
    <property type="entry name" value="Cyt_P450"/>
</dbReference>
<reference evidence="7" key="1">
    <citation type="journal article" date="2020" name="Stud. Mycol.">
        <title>101 Dothideomycetes genomes: a test case for predicting lifestyles and emergence of pathogens.</title>
        <authorList>
            <person name="Haridas S."/>
            <person name="Albert R."/>
            <person name="Binder M."/>
            <person name="Bloem J."/>
            <person name="Labutti K."/>
            <person name="Salamov A."/>
            <person name="Andreopoulos B."/>
            <person name="Baker S."/>
            <person name="Barry K."/>
            <person name="Bills G."/>
            <person name="Bluhm B."/>
            <person name="Cannon C."/>
            <person name="Castanera R."/>
            <person name="Culley D."/>
            <person name="Daum C."/>
            <person name="Ezra D."/>
            <person name="Gonzalez J."/>
            <person name="Henrissat B."/>
            <person name="Kuo A."/>
            <person name="Liang C."/>
            <person name="Lipzen A."/>
            <person name="Lutzoni F."/>
            <person name="Magnuson J."/>
            <person name="Mondo S."/>
            <person name="Nolan M."/>
            <person name="Ohm R."/>
            <person name="Pangilinan J."/>
            <person name="Park H.-J."/>
            <person name="Ramirez L."/>
            <person name="Alfaro M."/>
            <person name="Sun H."/>
            <person name="Tritt A."/>
            <person name="Yoshinaga Y."/>
            <person name="Zwiers L.-H."/>
            <person name="Turgeon B."/>
            <person name="Goodwin S."/>
            <person name="Spatafora J."/>
            <person name="Crous P."/>
            <person name="Grigoriev I."/>
        </authorList>
    </citation>
    <scope>NUCLEOTIDE SEQUENCE</scope>
    <source>
        <strain evidence="7">CBS 473.64</strain>
    </source>
</reference>
<dbReference type="Gene3D" id="1.10.630.10">
    <property type="entry name" value="Cytochrome P450"/>
    <property type="match status" value="1"/>
</dbReference>
<dbReference type="GO" id="GO:0016705">
    <property type="term" value="F:oxidoreductase activity, acting on paired donors, with incorporation or reduction of molecular oxygen"/>
    <property type="evidence" value="ECO:0007669"/>
    <property type="project" value="InterPro"/>
</dbReference>
<evidence type="ECO:0000313" key="8">
    <source>
        <dbReference type="Proteomes" id="UP000799753"/>
    </source>
</evidence>
<dbReference type="EMBL" id="MU006800">
    <property type="protein sequence ID" value="KAF2636135.1"/>
    <property type="molecule type" value="Genomic_DNA"/>
</dbReference>
<comment type="similarity">
    <text evidence="1">Belongs to the cytochrome P450 family.</text>
</comment>